<reference evidence="1 2" key="1">
    <citation type="journal article" date="2020" name="ISME J.">
        <title>Uncovering the hidden diversity of litter-decomposition mechanisms in mushroom-forming fungi.</title>
        <authorList>
            <person name="Floudas D."/>
            <person name="Bentzer J."/>
            <person name="Ahren D."/>
            <person name="Johansson T."/>
            <person name="Persson P."/>
            <person name="Tunlid A."/>
        </authorList>
    </citation>
    <scope>NUCLEOTIDE SEQUENCE [LARGE SCALE GENOMIC DNA]</scope>
    <source>
        <strain evidence="1 2">CBS 175.51</strain>
    </source>
</reference>
<proteinExistence type="predicted"/>
<name>A0A8H5FHN6_9AGAR</name>
<dbReference type="OrthoDB" id="10292631at2759"/>
<dbReference type="InterPro" id="IPR029058">
    <property type="entry name" value="AB_hydrolase_fold"/>
</dbReference>
<organism evidence="1 2">
    <name type="scientific">Ephemerocybe angulata</name>
    <dbReference type="NCBI Taxonomy" id="980116"/>
    <lineage>
        <taxon>Eukaryota</taxon>
        <taxon>Fungi</taxon>
        <taxon>Dikarya</taxon>
        <taxon>Basidiomycota</taxon>
        <taxon>Agaricomycotina</taxon>
        <taxon>Agaricomycetes</taxon>
        <taxon>Agaricomycetidae</taxon>
        <taxon>Agaricales</taxon>
        <taxon>Agaricineae</taxon>
        <taxon>Psathyrellaceae</taxon>
        <taxon>Ephemerocybe</taxon>
    </lineage>
</organism>
<evidence type="ECO:0000313" key="2">
    <source>
        <dbReference type="Proteomes" id="UP000541558"/>
    </source>
</evidence>
<dbReference type="Proteomes" id="UP000541558">
    <property type="component" value="Unassembled WGS sequence"/>
</dbReference>
<dbReference type="AlphaFoldDB" id="A0A8H5FHN6"/>
<dbReference type="SUPFAM" id="SSF53474">
    <property type="entry name" value="alpha/beta-Hydrolases"/>
    <property type="match status" value="1"/>
</dbReference>
<gene>
    <name evidence="1" type="ORF">D9611_003058</name>
</gene>
<comment type="caution">
    <text evidence="1">The sequence shown here is derived from an EMBL/GenBank/DDBJ whole genome shotgun (WGS) entry which is preliminary data.</text>
</comment>
<evidence type="ECO:0000313" key="1">
    <source>
        <dbReference type="EMBL" id="KAF5336927.1"/>
    </source>
</evidence>
<accession>A0A8H5FHN6</accession>
<keyword evidence="2" id="KW-1185">Reference proteome</keyword>
<protein>
    <submittedName>
        <fullName evidence="1">Uncharacterized protein</fullName>
    </submittedName>
</protein>
<sequence length="102" mass="10876">MELAGSYTASGTSKAMVYMGSAARYHSVLEAGANGLPVLVINGGADKFVDGDKIIYGLLDGNFKYVTLYTVKDGSHGFFYGEGDEFNGEAARFAQRVFASNE</sequence>
<dbReference type="EMBL" id="JAACJK010000057">
    <property type="protein sequence ID" value="KAF5336927.1"/>
    <property type="molecule type" value="Genomic_DNA"/>
</dbReference>
<dbReference type="Gene3D" id="3.40.50.1820">
    <property type="entry name" value="alpha/beta hydrolase"/>
    <property type="match status" value="1"/>
</dbReference>